<dbReference type="Proteomes" id="UP001052739">
    <property type="component" value="Unassembled WGS sequence"/>
</dbReference>
<sequence length="109" mass="11832">MRAEASAIRVRRAAAATAGFPEAARCSSRWGGTIVQKGEVIPGNVALRDAAVTRSDGDWRNGVMSHLSVLTTPPSRILEQDVRLPRSWAMVTRIMRFGLLLLSCRGEGL</sequence>
<gene>
    <name evidence="1" type="ORF">Shyd_24630</name>
</gene>
<organism evidence="1 2">
    <name type="scientific">Streptomyces hydrogenans</name>
    <dbReference type="NCBI Taxonomy" id="1873719"/>
    <lineage>
        <taxon>Bacteria</taxon>
        <taxon>Bacillati</taxon>
        <taxon>Actinomycetota</taxon>
        <taxon>Actinomycetes</taxon>
        <taxon>Kitasatosporales</taxon>
        <taxon>Streptomycetaceae</taxon>
        <taxon>Streptomyces</taxon>
    </lineage>
</organism>
<evidence type="ECO:0000313" key="1">
    <source>
        <dbReference type="EMBL" id="GHI21092.1"/>
    </source>
</evidence>
<proteinExistence type="predicted"/>
<dbReference type="EMBL" id="BNDW01000019">
    <property type="protein sequence ID" value="GHI21092.1"/>
    <property type="molecule type" value="Genomic_DNA"/>
</dbReference>
<keyword evidence="2" id="KW-1185">Reference proteome</keyword>
<name>A0ABQ3P7V9_9ACTN</name>
<accession>A0ABQ3P7V9</accession>
<evidence type="ECO:0000313" key="2">
    <source>
        <dbReference type="Proteomes" id="UP001052739"/>
    </source>
</evidence>
<protein>
    <submittedName>
        <fullName evidence="1">Uncharacterized protein</fullName>
    </submittedName>
</protein>
<comment type="caution">
    <text evidence="1">The sequence shown here is derived from an EMBL/GenBank/DDBJ whole genome shotgun (WGS) entry which is preliminary data.</text>
</comment>
<reference evidence="1" key="1">
    <citation type="submission" date="2024-05" db="EMBL/GenBank/DDBJ databases">
        <title>Whole genome shotgun sequence of Streptomyces hydrogenans NBRC 13475.</title>
        <authorList>
            <person name="Komaki H."/>
            <person name="Tamura T."/>
        </authorList>
    </citation>
    <scope>NUCLEOTIDE SEQUENCE</scope>
    <source>
        <strain evidence="1">NBRC 13475</strain>
    </source>
</reference>